<evidence type="ECO:0000313" key="2">
    <source>
        <dbReference type="Proteomes" id="UP000293823"/>
    </source>
</evidence>
<keyword evidence="2" id="KW-1185">Reference proteome</keyword>
<dbReference type="AlphaFoldDB" id="A0A4Q4S601"/>
<evidence type="ECO:0000313" key="1">
    <source>
        <dbReference type="EMBL" id="RYO65149.1"/>
    </source>
</evidence>
<gene>
    <name evidence="1" type="ORF">AA0113_g5413</name>
</gene>
<protein>
    <submittedName>
        <fullName evidence="1">Uncharacterized protein</fullName>
    </submittedName>
</protein>
<proteinExistence type="predicted"/>
<reference evidence="2" key="1">
    <citation type="journal article" date="2019" name="bioRxiv">
        <title>Genomics, evolutionary history and diagnostics of the Alternaria alternata species group including apple and Asian pear pathotypes.</title>
        <authorList>
            <person name="Armitage A.D."/>
            <person name="Cockerton H.M."/>
            <person name="Sreenivasaprasad S."/>
            <person name="Woodhall J.W."/>
            <person name="Lane C.R."/>
            <person name="Harrison R.J."/>
            <person name="Clarkson J.P."/>
        </authorList>
    </citation>
    <scope>NUCLEOTIDE SEQUENCE [LARGE SCALE GENOMIC DNA]</scope>
    <source>
        <strain evidence="2">RGR 97.0016</strain>
    </source>
</reference>
<sequence length="160" mass="18470">MIEYQYWAGEPSKSRYQATISFLSWEDVQKRLELCFEDLDNGLFLPEDEHDDEDADFRESKLDSAIAVFEALFRGSDHFADKDAMAQYMSTSSQPPIRFDIRDLLLSLARQKYNNVSNANPPIHAQTADELWSHIMRFTNGHPAGRTTNAYDAWPFVELV</sequence>
<accession>A0A4Q4S601</accession>
<organism evidence="1 2">
    <name type="scientific">Alternaria arborescens</name>
    <dbReference type="NCBI Taxonomy" id="156630"/>
    <lineage>
        <taxon>Eukaryota</taxon>
        <taxon>Fungi</taxon>
        <taxon>Dikarya</taxon>
        <taxon>Ascomycota</taxon>
        <taxon>Pezizomycotina</taxon>
        <taxon>Dothideomycetes</taxon>
        <taxon>Pleosporomycetidae</taxon>
        <taxon>Pleosporales</taxon>
        <taxon>Pleosporineae</taxon>
        <taxon>Pleosporaceae</taxon>
        <taxon>Alternaria</taxon>
        <taxon>Alternaria sect. Alternaria</taxon>
    </lineage>
</organism>
<dbReference type="Proteomes" id="UP000293823">
    <property type="component" value="Unassembled WGS sequence"/>
</dbReference>
<name>A0A4Q4S601_9PLEO</name>
<comment type="caution">
    <text evidence="1">The sequence shown here is derived from an EMBL/GenBank/DDBJ whole genome shotgun (WGS) entry which is preliminary data.</text>
</comment>
<dbReference type="EMBL" id="PEJP01000018">
    <property type="protein sequence ID" value="RYO65149.1"/>
    <property type="molecule type" value="Genomic_DNA"/>
</dbReference>